<feature type="site" description="Important for autoinhibition of adenylyltransferase activity" evidence="3">
    <location>
        <position position="38"/>
    </location>
</feature>
<dbReference type="InterPro" id="IPR040198">
    <property type="entry name" value="Fido_containing"/>
</dbReference>
<name>A0A1X9SLT3_9BACT</name>
<dbReference type="Gene3D" id="1.10.3290.10">
    <property type="entry name" value="Fido-like domain"/>
    <property type="match status" value="1"/>
</dbReference>
<evidence type="ECO:0000313" key="5">
    <source>
        <dbReference type="EMBL" id="ARQ97207.1"/>
    </source>
</evidence>
<accession>A0A1X9SLT3</accession>
<proteinExistence type="predicted"/>
<gene>
    <name evidence="5" type="ORF">CLAN_0451</name>
</gene>
<reference evidence="6" key="2">
    <citation type="journal article" date="2017" name="Genome Biol. Evol.">
        <title>Comparative genomic analysis identifies a Campylobacter clade deficient in selenium metabolism.</title>
        <authorList>
            <person name="Miller W.G."/>
            <person name="Yee E."/>
            <person name="Lopes B.S."/>
            <person name="Chapman M.H."/>
            <person name="Huynh S."/>
            <person name="Bono J.L."/>
            <person name="Parker C.T."/>
            <person name="Strachan N.J.C."/>
            <person name="Forbes K.J."/>
        </authorList>
    </citation>
    <scope>NUCLEOTIDE SEQUENCE [LARGE SCALE GENOMIC DNA]</scope>
    <source>
        <strain evidence="6">NCTC 13004</strain>
    </source>
</reference>
<reference evidence="6" key="1">
    <citation type="journal article" date="2017" name="Genome Biol. Evol.">
        <title>Comparative Genomic Analysis Identifies a Campylobacter Clade Deficient in Selenium Metabolism.</title>
        <authorList>
            <person name="Miller W.G."/>
            <person name="Yee E."/>
            <person name="Lopes B.S."/>
            <person name="Chapman M.H."/>
            <person name="Huynh S."/>
            <person name="Bono J.L."/>
            <person name="Parker C.T."/>
            <person name="Strachan N.J.C."/>
            <person name="Forbes K.J."/>
        </authorList>
    </citation>
    <scope>NUCLEOTIDE SEQUENCE [LARGE SCALE GENOMIC DNA]</scope>
    <source>
        <strain evidence="6">NCTC 13004</strain>
    </source>
</reference>
<dbReference type="GO" id="GO:0005524">
    <property type="term" value="F:ATP binding"/>
    <property type="evidence" value="ECO:0007669"/>
    <property type="project" value="UniProtKB-KW"/>
</dbReference>
<evidence type="ECO:0000256" key="2">
    <source>
        <dbReference type="PIRSR" id="PIRSR640198-2"/>
    </source>
</evidence>
<feature type="binding site" evidence="2">
    <location>
        <begin position="169"/>
        <end position="176"/>
    </location>
    <ligand>
        <name>ATP</name>
        <dbReference type="ChEBI" id="CHEBI:30616"/>
    </ligand>
</feature>
<evidence type="ECO:0000313" key="6">
    <source>
        <dbReference type="Proteomes" id="UP000202031"/>
    </source>
</evidence>
<dbReference type="SUPFAM" id="SSF140931">
    <property type="entry name" value="Fic-like"/>
    <property type="match status" value="1"/>
</dbReference>
<sequence length="244" mass="28649">MSRNLALEILLDEYKNCIKNGLYHYTQIVFAYNSNRIEGSKLSKDQTRYIYETNSLLSKKDEVIEINDIIETKNHFKAFDFILENYDNPLDEDFIKQIHAIVKKDTSDRVIGDFKKTANFIGDLKTTNPKNVSSEIAKLLKSYNELKSVNIEDIINFHHKFESIHPFEDGNGRTGRLIMFKECLKNNITPFIIDDEHKLFYYRGLREYDNIKGYLVDTCLSCQDKYQEILNEYDPIKPIGVNLY</sequence>
<dbReference type="PANTHER" id="PTHR13504">
    <property type="entry name" value="FIDO DOMAIN-CONTAINING PROTEIN DDB_G0283145"/>
    <property type="match status" value="1"/>
</dbReference>
<dbReference type="InterPro" id="IPR003812">
    <property type="entry name" value="Fido"/>
</dbReference>
<feature type="domain" description="Fido" evidence="4">
    <location>
        <begin position="90"/>
        <end position="232"/>
    </location>
</feature>
<dbReference type="PANTHER" id="PTHR13504:SF38">
    <property type="entry name" value="FIDO DOMAIN-CONTAINING PROTEIN"/>
    <property type="match status" value="1"/>
</dbReference>
<dbReference type="RefSeq" id="WP_100590490.1">
    <property type="nucleotide sequence ID" value="NZ_CP015578.1"/>
</dbReference>
<dbReference type="KEGG" id="clx:CLAN_0451"/>
<dbReference type="InterPro" id="IPR036597">
    <property type="entry name" value="Fido-like_dom_sf"/>
</dbReference>
<evidence type="ECO:0000256" key="1">
    <source>
        <dbReference type="PIRSR" id="PIRSR640198-1"/>
    </source>
</evidence>
<organism evidence="5 6">
    <name type="scientific">Campylobacter lanienae NCTC 13004</name>
    <dbReference type="NCBI Taxonomy" id="1031753"/>
    <lineage>
        <taxon>Bacteria</taxon>
        <taxon>Pseudomonadati</taxon>
        <taxon>Campylobacterota</taxon>
        <taxon>Epsilonproteobacteria</taxon>
        <taxon>Campylobacterales</taxon>
        <taxon>Campylobacteraceae</taxon>
        <taxon>Campylobacter</taxon>
    </lineage>
</organism>
<keyword evidence="2" id="KW-0547">Nucleotide-binding</keyword>
<feature type="active site" evidence="1">
    <location>
        <position position="165"/>
    </location>
</feature>
<dbReference type="EMBL" id="CP015578">
    <property type="protein sequence ID" value="ARQ97207.1"/>
    <property type="molecule type" value="Genomic_DNA"/>
</dbReference>
<protein>
    <submittedName>
        <fullName evidence="5">Fic domain protein</fullName>
    </submittedName>
</protein>
<dbReference type="AlphaFoldDB" id="A0A1X9SLT3"/>
<dbReference type="PROSITE" id="PS51459">
    <property type="entry name" value="FIDO"/>
    <property type="match status" value="1"/>
</dbReference>
<evidence type="ECO:0000256" key="3">
    <source>
        <dbReference type="PIRSR" id="PIRSR640198-3"/>
    </source>
</evidence>
<dbReference type="Proteomes" id="UP000202031">
    <property type="component" value="Chromosome"/>
</dbReference>
<evidence type="ECO:0000259" key="4">
    <source>
        <dbReference type="PROSITE" id="PS51459"/>
    </source>
</evidence>
<dbReference type="GeneID" id="46920925"/>
<keyword evidence="2" id="KW-0067">ATP-binding</keyword>
<feature type="binding site" evidence="2">
    <location>
        <begin position="201"/>
        <end position="202"/>
    </location>
    <ligand>
        <name>ATP</name>
        <dbReference type="ChEBI" id="CHEBI:30616"/>
    </ligand>
</feature>
<dbReference type="Pfam" id="PF02661">
    <property type="entry name" value="Fic"/>
    <property type="match status" value="1"/>
</dbReference>